<feature type="transmembrane region" description="Helical" evidence="1">
    <location>
        <begin position="48"/>
        <end position="68"/>
    </location>
</feature>
<evidence type="ECO:0000313" key="2">
    <source>
        <dbReference type="EMBL" id="KAK3923953.1"/>
    </source>
</evidence>
<reference evidence="2" key="2">
    <citation type="journal article" date="2023" name="BMC Genomics">
        <title>Pest status, molecular evolution, and epigenetic factors derived from the genome assembly of Frankliniella fusca, a thysanopteran phytovirus vector.</title>
        <authorList>
            <person name="Catto M.A."/>
            <person name="Labadie P.E."/>
            <person name="Jacobson A.L."/>
            <person name="Kennedy G.G."/>
            <person name="Srinivasan R."/>
            <person name="Hunt B.G."/>
        </authorList>
    </citation>
    <scope>NUCLEOTIDE SEQUENCE</scope>
    <source>
        <strain evidence="2">PL_HMW_Pooled</strain>
    </source>
</reference>
<reference evidence="2" key="1">
    <citation type="submission" date="2021-07" db="EMBL/GenBank/DDBJ databases">
        <authorList>
            <person name="Catto M.A."/>
            <person name="Jacobson A."/>
            <person name="Kennedy G."/>
            <person name="Labadie P."/>
            <person name="Hunt B.G."/>
            <person name="Srinivasan R."/>
        </authorList>
    </citation>
    <scope>NUCLEOTIDE SEQUENCE</scope>
    <source>
        <strain evidence="2">PL_HMW_Pooled</strain>
        <tissue evidence="2">Head</tissue>
    </source>
</reference>
<accession>A0AAE1HMI9</accession>
<dbReference type="Proteomes" id="UP001219518">
    <property type="component" value="Unassembled WGS sequence"/>
</dbReference>
<name>A0AAE1HMI9_9NEOP</name>
<feature type="transmembrane region" description="Helical" evidence="1">
    <location>
        <begin position="80"/>
        <end position="100"/>
    </location>
</feature>
<evidence type="ECO:0000256" key="1">
    <source>
        <dbReference type="SAM" id="Phobius"/>
    </source>
</evidence>
<gene>
    <name evidence="2" type="ORF">KUF71_012191</name>
</gene>
<keyword evidence="1" id="KW-1133">Transmembrane helix</keyword>
<keyword evidence="1" id="KW-0472">Membrane</keyword>
<protein>
    <submittedName>
        <fullName evidence="2">N-acyl-aromatic-L-amino acid amidohydrolase (Carboxylate-forming)</fullName>
    </submittedName>
</protein>
<keyword evidence="1" id="KW-0812">Transmembrane</keyword>
<sequence>MSAEDTGGAGSWVEQMGRDESCVVVRLRDVSFLDGAARLSLWSNRPSLCYLSAAAAAAAAVACCRYFGRMRQAHHAPAGAAWPLVAALFVVVGVGPSLAAKPGE</sequence>
<dbReference type="EMBL" id="JAHWGI010001158">
    <property type="protein sequence ID" value="KAK3923953.1"/>
    <property type="molecule type" value="Genomic_DNA"/>
</dbReference>
<proteinExistence type="predicted"/>
<comment type="caution">
    <text evidence="2">The sequence shown here is derived from an EMBL/GenBank/DDBJ whole genome shotgun (WGS) entry which is preliminary data.</text>
</comment>
<organism evidence="2 3">
    <name type="scientific">Frankliniella fusca</name>
    <dbReference type="NCBI Taxonomy" id="407009"/>
    <lineage>
        <taxon>Eukaryota</taxon>
        <taxon>Metazoa</taxon>
        <taxon>Ecdysozoa</taxon>
        <taxon>Arthropoda</taxon>
        <taxon>Hexapoda</taxon>
        <taxon>Insecta</taxon>
        <taxon>Pterygota</taxon>
        <taxon>Neoptera</taxon>
        <taxon>Paraneoptera</taxon>
        <taxon>Thysanoptera</taxon>
        <taxon>Terebrantia</taxon>
        <taxon>Thripoidea</taxon>
        <taxon>Thripidae</taxon>
        <taxon>Frankliniella</taxon>
    </lineage>
</organism>
<keyword evidence="3" id="KW-1185">Reference proteome</keyword>
<dbReference type="AlphaFoldDB" id="A0AAE1HMI9"/>
<evidence type="ECO:0000313" key="3">
    <source>
        <dbReference type="Proteomes" id="UP001219518"/>
    </source>
</evidence>